<name>A0AAW2HF67_9NEOP</name>
<proteinExistence type="predicted"/>
<comment type="caution">
    <text evidence="2">The sequence shown here is derived from an EMBL/GenBank/DDBJ whole genome shotgun (WGS) entry which is preliminary data.</text>
</comment>
<organism evidence="2">
    <name type="scientific">Menopon gallinae</name>
    <name type="common">poultry shaft louse</name>
    <dbReference type="NCBI Taxonomy" id="328185"/>
    <lineage>
        <taxon>Eukaryota</taxon>
        <taxon>Metazoa</taxon>
        <taxon>Ecdysozoa</taxon>
        <taxon>Arthropoda</taxon>
        <taxon>Hexapoda</taxon>
        <taxon>Insecta</taxon>
        <taxon>Pterygota</taxon>
        <taxon>Neoptera</taxon>
        <taxon>Paraneoptera</taxon>
        <taxon>Psocodea</taxon>
        <taxon>Troctomorpha</taxon>
        <taxon>Phthiraptera</taxon>
        <taxon>Amblycera</taxon>
        <taxon>Menoponidae</taxon>
        <taxon>Menopon</taxon>
    </lineage>
</organism>
<dbReference type="EMBL" id="JARGDH010000005">
    <property type="protein sequence ID" value="KAL0268173.1"/>
    <property type="molecule type" value="Genomic_DNA"/>
</dbReference>
<feature type="region of interest" description="Disordered" evidence="1">
    <location>
        <begin position="140"/>
        <end position="172"/>
    </location>
</feature>
<evidence type="ECO:0000313" key="2">
    <source>
        <dbReference type="EMBL" id="KAL0268173.1"/>
    </source>
</evidence>
<gene>
    <name evidence="2" type="ORF">PYX00_010218</name>
</gene>
<feature type="region of interest" description="Disordered" evidence="1">
    <location>
        <begin position="739"/>
        <end position="765"/>
    </location>
</feature>
<sequence length="1170" mass="129465">MIIVVLLNEYKADLMDKCSREQSMSQISIINLIFLAPMQHLKIYVIFGLILAVSASRLGTKLVKSTGHMINKREDIVNKHHRDPGKTLAPAGKLLPVPEATNSTKLFDVKMLEERSRSVKNHTQNRGYLQVVPPNQLTHRNFNVRSQRLLPRDGRPRPRYHRPRTQRSKHQEGIASKLSRWFFADDSEEVPTIRTTKIRQRHSSFSSPSSYHSFPPYWPSSSGSGGQKFNSYPRFQKSINHRPGGFHHRPVTNNKINFVKKECNACNSVPWTPILKPSVAHHQSFDNSQSYGVPTIEVHHDTSGYDSTHQQSIVPPPAPVVEHSPDSTIPASYGLPLGNIPTAHGLLPPINQVKINPVGLVPPPPTVLHPVPTDGLLPSIPFPELSPVPVVPLHNSNPFLQVETADLVPPIPPQKSVSNVVFTISENGPNHANTVIDNHIGQSDLHGSDQHTDSSSLINSHLLTHQFQGQYNPYNPSNNQVNLDIVKSVPVAEYTSSIQYPLQVIQSPQYIDITSLPNITNVETPTYEKEPQTGSQKISDILFGLVKDTESKKSFADTNASGNKILQQTKLQTQQTQHINHYLPTNPPPIVNEAPNFVDSGKSFTQQNSVYTQQQNAVWTGGNSPPFANSQPHQPKLESGNDGLFTDPTATSWLIPAQSNLSPQWILPVSNPPSVPYPLLPEEEGIASAVNGELSPTPPPQPMNDSKTKKIQIIIPYTTGDNNKNVDQNFLESEVQKPSIVSAPQPPPPTAAPLSGNNLQGRKTPGQQVATFSVPSNATQNSKFINDVHHILAFNIKELLKDEVEKPKAEQNIRLQKNIDNWTALEYSNHKTVAKKEPLDVISYANAVTSIPGTSINHLLLTSKKIPDKYLTTTPLPLFDEPATTQFAAGSGVSVESKPFTTKTYDTSGLYSTVTRIAPTTTTLKTIIKDVLTESKNHRNGYTEVVKTKANQWGKLNENLVLPEKVSNRSTTATWSDKKSSTQDEKVYVVTPVSVWQTSGSDSSKRTTRQVFMTEKPETETGTISPEATKSYISKLFGNKTERAKISKFNKPKLIQKFFATTKAPPRNITKVQIKDIPLTKVEEINELNVSNDAEIKSINDVFPFRNGGELPVELALANKTDDSLAQGSDVRKAVKQSKINKNTKDFRKVKTQNSTEEVVSTTPTISLSK</sequence>
<reference evidence="2" key="1">
    <citation type="journal article" date="2024" name="Gigascience">
        <title>Chromosome-level genome of the poultry shaft louse Menopon gallinae provides insight into the host-switching and adaptive evolution of parasitic lice.</title>
        <authorList>
            <person name="Xu Y."/>
            <person name="Ma L."/>
            <person name="Liu S."/>
            <person name="Liang Y."/>
            <person name="Liu Q."/>
            <person name="He Z."/>
            <person name="Tian L."/>
            <person name="Duan Y."/>
            <person name="Cai W."/>
            <person name="Li H."/>
            <person name="Song F."/>
        </authorList>
    </citation>
    <scope>NUCLEOTIDE SEQUENCE</scope>
    <source>
        <strain evidence="2">Cailab_2023a</strain>
    </source>
</reference>
<accession>A0AAW2HF67</accession>
<protein>
    <submittedName>
        <fullName evidence="2">Uncharacterized protein</fullName>
    </submittedName>
</protein>
<dbReference type="AlphaFoldDB" id="A0AAW2HF67"/>
<feature type="compositionally biased region" description="Basic residues" evidence="1">
    <location>
        <begin position="157"/>
        <end position="168"/>
    </location>
</feature>
<feature type="compositionally biased region" description="Polar residues" evidence="1">
    <location>
        <begin position="755"/>
        <end position="765"/>
    </location>
</feature>
<evidence type="ECO:0000256" key="1">
    <source>
        <dbReference type="SAM" id="MobiDB-lite"/>
    </source>
</evidence>